<keyword evidence="5 10" id="KW-0808">Transferase</keyword>
<evidence type="ECO:0000256" key="6">
    <source>
        <dbReference type="ARBA" id="ARBA00022723"/>
    </source>
</evidence>
<comment type="cofactor">
    <cofactor evidence="1">
        <name>Zn(2+)</name>
        <dbReference type="ChEBI" id="CHEBI:29105"/>
    </cofactor>
</comment>
<dbReference type="PANTHER" id="PTHR39453:SF1">
    <property type="entry name" value="PHOSPHATE PROPANOYLTRANSFERASE"/>
    <property type="match status" value="1"/>
</dbReference>
<keyword evidence="12" id="KW-1185">Reference proteome</keyword>
<comment type="catalytic activity">
    <reaction evidence="9 10">
        <text>propanoyl-CoA + phosphate = propanoyl phosphate + CoA</text>
        <dbReference type="Rhea" id="RHEA:28046"/>
        <dbReference type="ChEBI" id="CHEBI:43474"/>
        <dbReference type="ChEBI" id="CHEBI:57287"/>
        <dbReference type="ChEBI" id="CHEBI:57392"/>
        <dbReference type="ChEBI" id="CHEBI:58933"/>
        <dbReference type="EC" id="2.3.1.222"/>
    </reaction>
</comment>
<evidence type="ECO:0000256" key="1">
    <source>
        <dbReference type="ARBA" id="ARBA00001947"/>
    </source>
</evidence>
<dbReference type="AlphaFoldDB" id="A0A0R3JZ22"/>
<dbReference type="GO" id="GO:0046872">
    <property type="term" value="F:metal ion binding"/>
    <property type="evidence" value="ECO:0007669"/>
    <property type="project" value="UniProtKB-KW"/>
</dbReference>
<dbReference type="STRING" id="908809.ABG79_01700"/>
<dbReference type="RefSeq" id="WP_057979031.1">
    <property type="nucleotide sequence ID" value="NZ_LKHP01000009.1"/>
</dbReference>
<evidence type="ECO:0000256" key="9">
    <source>
        <dbReference type="ARBA" id="ARBA00047589"/>
    </source>
</evidence>
<dbReference type="GO" id="GO:0051144">
    <property type="term" value="P:1,2-propanediol catabolic process"/>
    <property type="evidence" value="ECO:0007669"/>
    <property type="project" value="UniProtKB-UniPathway"/>
</dbReference>
<name>A0A0R3JZ22_CALMK</name>
<keyword evidence="6" id="KW-0479">Metal-binding</keyword>
<dbReference type="Proteomes" id="UP000052015">
    <property type="component" value="Unassembled WGS sequence"/>
</dbReference>
<dbReference type="PANTHER" id="PTHR39453">
    <property type="entry name" value="PHOSPHATE PROPANOYLTRANSFERASE"/>
    <property type="match status" value="1"/>
</dbReference>
<reference evidence="11 12" key="1">
    <citation type="submission" date="2015-09" db="EMBL/GenBank/DDBJ databases">
        <title>Draft genome sequence of a Caloramator mitchellensis, a moderate thermophile from the Great Artesian Basin of Australia.</title>
        <authorList>
            <person name="Patel B.K."/>
        </authorList>
    </citation>
    <scope>NUCLEOTIDE SEQUENCE [LARGE SCALE GENOMIC DNA]</scope>
    <source>
        <strain evidence="11 12">VF08</strain>
    </source>
</reference>
<evidence type="ECO:0000256" key="2">
    <source>
        <dbReference type="ARBA" id="ARBA00007342"/>
    </source>
</evidence>
<evidence type="ECO:0000256" key="3">
    <source>
        <dbReference type="ARBA" id="ARBA00012206"/>
    </source>
</evidence>
<dbReference type="InterPro" id="IPR008300">
    <property type="entry name" value="PTAC"/>
</dbReference>
<dbReference type="NCBIfam" id="NF011652">
    <property type="entry name" value="PRK15070.1"/>
    <property type="match status" value="1"/>
</dbReference>
<keyword evidence="8 10" id="KW-0012">Acyltransferase</keyword>
<keyword evidence="7" id="KW-0862">Zinc</keyword>
<comment type="pathway">
    <text evidence="10">Polyol metabolism; 1,2-propanediol degradation.</text>
</comment>
<evidence type="ECO:0000256" key="7">
    <source>
        <dbReference type="ARBA" id="ARBA00022833"/>
    </source>
</evidence>
<dbReference type="PIRSF" id="PIRSF010130">
    <property type="entry name" value="PduL"/>
    <property type="match status" value="1"/>
</dbReference>
<evidence type="ECO:0000256" key="5">
    <source>
        <dbReference type="ARBA" id="ARBA00022679"/>
    </source>
</evidence>
<dbReference type="OrthoDB" id="9784365at2"/>
<evidence type="ECO:0000256" key="10">
    <source>
        <dbReference type="PIRNR" id="PIRNR010130"/>
    </source>
</evidence>
<proteinExistence type="inferred from homology"/>
<evidence type="ECO:0000313" key="12">
    <source>
        <dbReference type="Proteomes" id="UP000052015"/>
    </source>
</evidence>
<comment type="caution">
    <text evidence="11">The sequence shown here is derived from an EMBL/GenBank/DDBJ whole genome shotgun (WGS) entry which is preliminary data.</text>
</comment>
<dbReference type="Pfam" id="PF06130">
    <property type="entry name" value="PTAC"/>
    <property type="match status" value="1"/>
</dbReference>
<evidence type="ECO:0000313" key="11">
    <source>
        <dbReference type="EMBL" id="KRQ86494.1"/>
    </source>
</evidence>
<evidence type="ECO:0000256" key="4">
    <source>
        <dbReference type="ARBA" id="ARBA00020837"/>
    </source>
</evidence>
<dbReference type="UniPathway" id="UPA00621"/>
<dbReference type="EMBL" id="LKHP01000009">
    <property type="protein sequence ID" value="KRQ86494.1"/>
    <property type="molecule type" value="Genomic_DNA"/>
</dbReference>
<dbReference type="PATRIC" id="fig|908809.3.peg.1701"/>
<sequence length="207" mass="23399">MEVFLDNLAKNIVRNIKCQRLIPIEASGRHVHLSIQHVIELFGKDYELKIKKELSQKGQYQYEEKVMLIGPKGVYKDVSILGPPRSKTQVEISKTDAIFLGVDAPLRDSGNLSKSPSIIIATDKAAIRIAEGVIIARRHIHMNEKDAIEFSVKDKQLVSVKILSQRPVIFEEVLVRVNRDYSLTMHIDYDEANACGYIDGVYGRLIV</sequence>
<comment type="similarity">
    <text evidence="2 10">Belongs to the PduL family.</text>
</comment>
<gene>
    <name evidence="11" type="primary">pduL</name>
    <name evidence="11" type="ORF">ABG79_01700</name>
</gene>
<evidence type="ECO:0000256" key="8">
    <source>
        <dbReference type="ARBA" id="ARBA00023315"/>
    </source>
</evidence>
<accession>A0A0R3JZ22</accession>
<comment type="function">
    <text evidence="10">Involved in 1,2-propanediol (1,2-PD) degradation by catalyzing the conversion of propanoyl-CoA to propanoyl-phosphate.</text>
</comment>
<protein>
    <recommendedName>
        <fullName evidence="4 10">Phosphate propanoyltransferase</fullName>
        <ecNumber evidence="3 10">2.3.1.222</ecNumber>
    </recommendedName>
</protein>
<dbReference type="GO" id="GO:0016747">
    <property type="term" value="F:acyltransferase activity, transferring groups other than amino-acyl groups"/>
    <property type="evidence" value="ECO:0007669"/>
    <property type="project" value="InterPro"/>
</dbReference>
<dbReference type="EC" id="2.3.1.222" evidence="3 10"/>
<organism evidence="11 12">
    <name type="scientific">Caloramator mitchellensis</name>
    <dbReference type="NCBI Taxonomy" id="908809"/>
    <lineage>
        <taxon>Bacteria</taxon>
        <taxon>Bacillati</taxon>
        <taxon>Bacillota</taxon>
        <taxon>Clostridia</taxon>
        <taxon>Eubacteriales</taxon>
        <taxon>Clostridiaceae</taxon>
        <taxon>Caloramator</taxon>
    </lineage>
</organism>